<protein>
    <submittedName>
        <fullName evidence="1">Uncharacterized protein</fullName>
    </submittedName>
</protein>
<sequence>SRSTPLNKHLHKIQRSDTPNCPICTDTVEDIHHFLFSCPQYACERHIMRRTLRRKATSLTYILTSEDALEPFLKFVNSTGRFKPTFGEV</sequence>
<proteinExistence type="predicted"/>
<organism evidence="1 2">
    <name type="scientific">Leucogyrophana mollusca</name>
    <dbReference type="NCBI Taxonomy" id="85980"/>
    <lineage>
        <taxon>Eukaryota</taxon>
        <taxon>Fungi</taxon>
        <taxon>Dikarya</taxon>
        <taxon>Basidiomycota</taxon>
        <taxon>Agaricomycotina</taxon>
        <taxon>Agaricomycetes</taxon>
        <taxon>Agaricomycetidae</taxon>
        <taxon>Boletales</taxon>
        <taxon>Boletales incertae sedis</taxon>
        <taxon>Leucogyrophana</taxon>
    </lineage>
</organism>
<dbReference type="EMBL" id="MU267582">
    <property type="protein sequence ID" value="KAH7916825.1"/>
    <property type="molecule type" value="Genomic_DNA"/>
</dbReference>
<evidence type="ECO:0000313" key="1">
    <source>
        <dbReference type="EMBL" id="KAH7916825.1"/>
    </source>
</evidence>
<keyword evidence="2" id="KW-1185">Reference proteome</keyword>
<feature type="non-terminal residue" evidence="1">
    <location>
        <position position="1"/>
    </location>
</feature>
<feature type="non-terminal residue" evidence="1">
    <location>
        <position position="89"/>
    </location>
</feature>
<dbReference type="Proteomes" id="UP000790709">
    <property type="component" value="Unassembled WGS sequence"/>
</dbReference>
<accession>A0ACB8ATW1</accession>
<evidence type="ECO:0000313" key="2">
    <source>
        <dbReference type="Proteomes" id="UP000790709"/>
    </source>
</evidence>
<name>A0ACB8ATW1_9AGAM</name>
<gene>
    <name evidence="1" type="ORF">BV22DRAFT_970267</name>
</gene>
<comment type="caution">
    <text evidence="1">The sequence shown here is derived from an EMBL/GenBank/DDBJ whole genome shotgun (WGS) entry which is preliminary data.</text>
</comment>
<reference evidence="1" key="1">
    <citation type="journal article" date="2021" name="New Phytol.">
        <title>Evolutionary innovations through gain and loss of genes in the ectomycorrhizal Boletales.</title>
        <authorList>
            <person name="Wu G."/>
            <person name="Miyauchi S."/>
            <person name="Morin E."/>
            <person name="Kuo A."/>
            <person name="Drula E."/>
            <person name="Varga T."/>
            <person name="Kohler A."/>
            <person name="Feng B."/>
            <person name="Cao Y."/>
            <person name="Lipzen A."/>
            <person name="Daum C."/>
            <person name="Hundley H."/>
            <person name="Pangilinan J."/>
            <person name="Johnson J."/>
            <person name="Barry K."/>
            <person name="LaButti K."/>
            <person name="Ng V."/>
            <person name="Ahrendt S."/>
            <person name="Min B."/>
            <person name="Choi I.G."/>
            <person name="Park H."/>
            <person name="Plett J.M."/>
            <person name="Magnuson J."/>
            <person name="Spatafora J.W."/>
            <person name="Nagy L.G."/>
            <person name="Henrissat B."/>
            <person name="Grigoriev I.V."/>
            <person name="Yang Z.L."/>
            <person name="Xu J."/>
            <person name="Martin F.M."/>
        </authorList>
    </citation>
    <scope>NUCLEOTIDE SEQUENCE</scope>
    <source>
        <strain evidence="1">KUC20120723A-06</strain>
    </source>
</reference>